<evidence type="ECO:0000313" key="2">
    <source>
        <dbReference type="EMBL" id="KAJ8040856.1"/>
    </source>
</evidence>
<feature type="region of interest" description="Disordered" evidence="1">
    <location>
        <begin position="1"/>
        <end position="27"/>
    </location>
</feature>
<name>A0A9Q1C8W1_HOLLE</name>
<organism evidence="2 3">
    <name type="scientific">Holothuria leucospilota</name>
    <name type="common">Black long sea cucumber</name>
    <name type="synonym">Mertensiothuria leucospilota</name>
    <dbReference type="NCBI Taxonomy" id="206669"/>
    <lineage>
        <taxon>Eukaryota</taxon>
        <taxon>Metazoa</taxon>
        <taxon>Echinodermata</taxon>
        <taxon>Eleutherozoa</taxon>
        <taxon>Echinozoa</taxon>
        <taxon>Holothuroidea</taxon>
        <taxon>Aspidochirotacea</taxon>
        <taxon>Aspidochirotida</taxon>
        <taxon>Holothuriidae</taxon>
        <taxon>Holothuria</taxon>
    </lineage>
</organism>
<comment type="caution">
    <text evidence="2">The sequence shown here is derived from an EMBL/GenBank/DDBJ whole genome shotgun (WGS) entry which is preliminary data.</text>
</comment>
<gene>
    <name evidence="2" type="ORF">HOLleu_15278</name>
</gene>
<feature type="compositionally biased region" description="Basic and acidic residues" evidence="1">
    <location>
        <begin position="8"/>
        <end position="17"/>
    </location>
</feature>
<feature type="region of interest" description="Disordered" evidence="1">
    <location>
        <begin position="46"/>
        <end position="69"/>
    </location>
</feature>
<dbReference type="EMBL" id="JAIZAY010000006">
    <property type="protein sequence ID" value="KAJ8040856.1"/>
    <property type="molecule type" value="Genomic_DNA"/>
</dbReference>
<accession>A0A9Q1C8W1</accession>
<evidence type="ECO:0000256" key="1">
    <source>
        <dbReference type="SAM" id="MobiDB-lite"/>
    </source>
</evidence>
<sequence>MKVQIETPESRYYTKEDEAVEQSAGKASGLELFPTDNIVVADVSSNTIPDKGVPGKTDDQTVSSTSKEGDIKEQEEIFVKVTSVHDLLRKDCTFLIDCETKSFEESTKEDVLSEDILTEKDFVPEKVRSIIGRKSS</sequence>
<dbReference type="Proteomes" id="UP001152320">
    <property type="component" value="Chromosome 6"/>
</dbReference>
<dbReference type="AlphaFoldDB" id="A0A9Q1C8W1"/>
<proteinExistence type="predicted"/>
<reference evidence="2" key="1">
    <citation type="submission" date="2021-10" db="EMBL/GenBank/DDBJ databases">
        <title>Tropical sea cucumber genome reveals ecological adaptation and Cuvierian tubules defense mechanism.</title>
        <authorList>
            <person name="Chen T."/>
        </authorList>
    </citation>
    <scope>NUCLEOTIDE SEQUENCE</scope>
    <source>
        <strain evidence="2">Nanhai2018</strain>
        <tissue evidence="2">Muscle</tissue>
    </source>
</reference>
<keyword evidence="3" id="KW-1185">Reference proteome</keyword>
<protein>
    <submittedName>
        <fullName evidence="2">Uncharacterized protein</fullName>
    </submittedName>
</protein>
<evidence type="ECO:0000313" key="3">
    <source>
        <dbReference type="Proteomes" id="UP001152320"/>
    </source>
</evidence>